<keyword evidence="3" id="KW-1185">Reference proteome</keyword>
<evidence type="ECO:0000313" key="2">
    <source>
        <dbReference type="EMBL" id="AEP10745.1"/>
    </source>
</evidence>
<feature type="region of interest" description="Disordered" evidence="1">
    <location>
        <begin position="1"/>
        <end position="39"/>
    </location>
</feature>
<protein>
    <submittedName>
        <fullName evidence="2">Uncharacterized protein</fullName>
    </submittedName>
</protein>
<dbReference type="STRING" id="856793.MICA_2443"/>
<dbReference type="HOGENOM" id="CLU_3312677_0_0_5"/>
<dbReference type="AlphaFoldDB" id="G2KNV0"/>
<name>G2KNV0_MICAA</name>
<sequence>MLQNYDHPIPPPQPSPSGGGCMKNKKTPGSHKSASGVMI</sequence>
<dbReference type="KEGG" id="mai:MICA_2443"/>
<reference evidence="2 3" key="1">
    <citation type="journal article" date="2011" name="BMC Genomics">
        <title>Genomic insights into an obligate epibiotic bacterial predator: Micavibrio aeruginosavorus ARL-13.</title>
        <authorList>
            <person name="Wang Z."/>
            <person name="Kadouri D."/>
            <person name="Wu M."/>
        </authorList>
    </citation>
    <scope>NUCLEOTIDE SEQUENCE [LARGE SCALE GENOMIC DNA]</scope>
    <source>
        <strain evidence="2 3">ARL-13</strain>
    </source>
</reference>
<organism evidence="2 3">
    <name type="scientific">Micavibrio aeruginosavorus (strain ARL-13)</name>
    <dbReference type="NCBI Taxonomy" id="856793"/>
    <lineage>
        <taxon>Bacteria</taxon>
        <taxon>Pseudomonadati</taxon>
        <taxon>Bdellovibrionota</taxon>
        <taxon>Bdellovibrionia</taxon>
        <taxon>Bdellovibrionales</taxon>
        <taxon>Pseudobdellovibrionaceae</taxon>
        <taxon>Micavibrio</taxon>
    </lineage>
</organism>
<gene>
    <name evidence="2" type="ordered locus">MICA_2443</name>
</gene>
<evidence type="ECO:0000313" key="3">
    <source>
        <dbReference type="Proteomes" id="UP000009286"/>
    </source>
</evidence>
<accession>G2KNV0</accession>
<dbReference type="EMBL" id="CP002382">
    <property type="protein sequence ID" value="AEP10745.1"/>
    <property type="molecule type" value="Genomic_DNA"/>
</dbReference>
<proteinExistence type="predicted"/>
<dbReference type="Proteomes" id="UP000009286">
    <property type="component" value="Chromosome"/>
</dbReference>
<evidence type="ECO:0000256" key="1">
    <source>
        <dbReference type="SAM" id="MobiDB-lite"/>
    </source>
</evidence>